<protein>
    <submittedName>
        <fullName evidence="1">Pre-mRNA cleavage factor Im subunit 2</fullName>
    </submittedName>
</protein>
<dbReference type="PANTHER" id="PTHR13047">
    <property type="entry name" value="PRE-MRNA CLEAVAGE FACTOR IM, 25KD SUBUNIT"/>
    <property type="match status" value="1"/>
</dbReference>
<dbReference type="Gene3D" id="3.90.79.10">
    <property type="entry name" value="Nucleoside Triphosphate Pyrophosphohydrolase"/>
    <property type="match status" value="1"/>
</dbReference>
<dbReference type="Proteomes" id="UP000186594">
    <property type="component" value="Unassembled WGS sequence"/>
</dbReference>
<dbReference type="FunFam" id="3.90.79.10:FF:000005">
    <property type="entry name" value="Cleavage and polyadenylation specificity factor subunit 5"/>
    <property type="match status" value="1"/>
</dbReference>
<accession>A0A1U7LQA3</accession>
<dbReference type="GO" id="GO:0003729">
    <property type="term" value="F:mRNA binding"/>
    <property type="evidence" value="ECO:0007669"/>
    <property type="project" value="InterPro"/>
</dbReference>
<evidence type="ECO:0000313" key="2">
    <source>
        <dbReference type="Proteomes" id="UP000186594"/>
    </source>
</evidence>
<dbReference type="EMBL" id="LXFE01000673">
    <property type="protein sequence ID" value="OLL24701.1"/>
    <property type="molecule type" value="Genomic_DNA"/>
</dbReference>
<gene>
    <name evidence="1" type="ORF">NEOLI_003184</name>
</gene>
<dbReference type="Pfam" id="PF13869">
    <property type="entry name" value="NUDIX_2"/>
    <property type="match status" value="1"/>
</dbReference>
<reference evidence="1 2" key="1">
    <citation type="submission" date="2016-04" db="EMBL/GenBank/DDBJ databases">
        <title>Evolutionary innovation and constraint leading to complex multicellularity in the Ascomycota.</title>
        <authorList>
            <person name="Cisse O."/>
            <person name="Nguyen A."/>
            <person name="Hewitt D.A."/>
            <person name="Jedd G."/>
            <person name="Stajich J.E."/>
        </authorList>
    </citation>
    <scope>NUCLEOTIDE SEQUENCE [LARGE SCALE GENOMIC DNA]</scope>
    <source>
        <strain evidence="1 2">DAH-3</strain>
    </source>
</reference>
<sequence>MYVIACIYISLCERYERLVALNQRPSYFPRKLLQQNNDHHKDTSAAFRAYRAASFCRETTSDNTACTDQRANYTFGTKEALPEEDPSVIARLNRLQEHYQRSGMRRTCEGILLVHEHGHPEVLMLQIANAFFKLPGDYIYPEQTEIEGIVSRLNERFEPLGNTDPKEREWVIGECLAQWWRPNFETFMYPFLPPHITRPKECKKMYLVHLPQHKTLSIPKNFKLLAVPLYELYDNAARYGPQFAAIPHLLSRFNFEMVDEQGNVISRSVGAPQALDGSDLIPMVV</sequence>
<dbReference type="CDD" id="cd18871">
    <property type="entry name" value="NUDIX_Cfim25_Nudt21"/>
    <property type="match status" value="1"/>
</dbReference>
<name>A0A1U7LQA3_NEOID</name>
<dbReference type="GO" id="GO:0031124">
    <property type="term" value="P:mRNA 3'-end processing"/>
    <property type="evidence" value="ECO:0007669"/>
    <property type="project" value="InterPro"/>
</dbReference>
<comment type="caution">
    <text evidence="1">The sequence shown here is derived from an EMBL/GenBank/DDBJ whole genome shotgun (WGS) entry which is preliminary data.</text>
</comment>
<organism evidence="1 2">
    <name type="scientific">Neolecta irregularis (strain DAH-3)</name>
    <dbReference type="NCBI Taxonomy" id="1198029"/>
    <lineage>
        <taxon>Eukaryota</taxon>
        <taxon>Fungi</taxon>
        <taxon>Dikarya</taxon>
        <taxon>Ascomycota</taxon>
        <taxon>Taphrinomycotina</taxon>
        <taxon>Neolectales</taxon>
        <taxon>Neolectaceae</taxon>
        <taxon>Neolecta</taxon>
    </lineage>
</organism>
<dbReference type="AlphaFoldDB" id="A0A1U7LQA3"/>
<keyword evidence="2" id="KW-1185">Reference proteome</keyword>
<dbReference type="OMA" id="NDEWEIG"/>
<dbReference type="STRING" id="1198029.A0A1U7LQA3"/>
<evidence type="ECO:0000313" key="1">
    <source>
        <dbReference type="EMBL" id="OLL24701.1"/>
    </source>
</evidence>
<dbReference type="InterPro" id="IPR016706">
    <property type="entry name" value="Cleav_polyA_spec_factor_su5"/>
</dbReference>
<proteinExistence type="predicted"/>
<dbReference type="GO" id="GO:0005849">
    <property type="term" value="C:mRNA cleavage factor complex"/>
    <property type="evidence" value="ECO:0007669"/>
    <property type="project" value="InterPro"/>
</dbReference>
<dbReference type="OrthoDB" id="277288at2759"/>